<keyword evidence="5 8" id="KW-0812">Transmembrane</keyword>
<evidence type="ECO:0000256" key="4">
    <source>
        <dbReference type="ARBA" id="ARBA00022475"/>
    </source>
</evidence>
<dbReference type="OrthoDB" id="9775735at2"/>
<evidence type="ECO:0000256" key="7">
    <source>
        <dbReference type="ARBA" id="ARBA00023136"/>
    </source>
</evidence>
<feature type="transmembrane region" description="Helical" evidence="8">
    <location>
        <begin position="230"/>
        <end position="250"/>
    </location>
</feature>
<dbReference type="InterPro" id="IPR000060">
    <property type="entry name" value="BCCT_transptr"/>
</dbReference>
<keyword evidence="10" id="KW-1185">Reference proteome</keyword>
<dbReference type="Pfam" id="PF02028">
    <property type="entry name" value="BCCT"/>
    <property type="match status" value="1"/>
</dbReference>
<keyword evidence="7 8" id="KW-0472">Membrane</keyword>
<feature type="transmembrane region" description="Helical" evidence="8">
    <location>
        <begin position="49"/>
        <end position="68"/>
    </location>
</feature>
<dbReference type="RefSeq" id="WP_148867601.1">
    <property type="nucleotide sequence ID" value="NZ_VNHO01000022.1"/>
</dbReference>
<feature type="transmembrane region" description="Helical" evidence="8">
    <location>
        <begin position="186"/>
        <end position="210"/>
    </location>
</feature>
<dbReference type="PANTHER" id="PTHR30047:SF7">
    <property type="entry name" value="HIGH-AFFINITY CHOLINE TRANSPORT PROTEIN"/>
    <property type="match status" value="1"/>
</dbReference>
<evidence type="ECO:0000256" key="2">
    <source>
        <dbReference type="ARBA" id="ARBA00005658"/>
    </source>
</evidence>
<dbReference type="AlphaFoldDB" id="A0A5S5AL38"/>
<evidence type="ECO:0000256" key="6">
    <source>
        <dbReference type="ARBA" id="ARBA00022989"/>
    </source>
</evidence>
<feature type="transmembrane region" description="Helical" evidence="8">
    <location>
        <begin position="12"/>
        <end position="29"/>
    </location>
</feature>
<feature type="transmembrane region" description="Helical" evidence="8">
    <location>
        <begin position="88"/>
        <end position="109"/>
    </location>
</feature>
<evidence type="ECO:0000313" key="10">
    <source>
        <dbReference type="Proteomes" id="UP000322294"/>
    </source>
</evidence>
<feature type="transmembrane region" description="Helical" evidence="8">
    <location>
        <begin position="449"/>
        <end position="467"/>
    </location>
</feature>
<feature type="transmembrane region" description="Helical" evidence="8">
    <location>
        <begin position="346"/>
        <end position="372"/>
    </location>
</feature>
<keyword evidence="3" id="KW-0813">Transport</keyword>
<feature type="transmembrane region" description="Helical" evidence="8">
    <location>
        <begin position="479"/>
        <end position="500"/>
    </location>
</feature>
<reference evidence="9 10" key="1">
    <citation type="submission" date="2019-07" db="EMBL/GenBank/DDBJ databases">
        <title>Genomic Encyclopedia of Type Strains, Phase I: the one thousand microbial genomes (KMG-I) project.</title>
        <authorList>
            <person name="Kyrpides N."/>
        </authorList>
    </citation>
    <scope>NUCLEOTIDE SEQUENCE [LARGE SCALE GENOMIC DNA]</scope>
    <source>
        <strain evidence="9 10">DSM 16647</strain>
    </source>
</reference>
<comment type="caution">
    <text evidence="9">The sequence shown here is derived from an EMBL/GenBank/DDBJ whole genome shotgun (WGS) entry which is preliminary data.</text>
</comment>
<dbReference type="Proteomes" id="UP000322294">
    <property type="component" value="Unassembled WGS sequence"/>
</dbReference>
<feature type="transmembrane region" description="Helical" evidence="8">
    <location>
        <begin position="262"/>
        <end position="282"/>
    </location>
</feature>
<sequence length="526" mass="58773">MVKSKKIRWEVFAPMMIIIAASIITAAVAPEEFYNVENKIVEFAINTFGWLFDLFGLFLVLMCFYLMVSKYGDIKFGGADAKPEFSNWSWFAITLTSGIAVGILFWGIAEPLYHFCSPPKVLGLEPYTENAAIFALSTATLHWTFTPYAMYTISGLVVCFTHYNMKLPYTQGATLYPIFREKSFGIVGKIIDNLCLFAIIGGVAACLGVGTLQIASGLSILAGIKPEPAVWSIIVIIMTAAYILFSYMGIKKGINWLASQNTKLFLGLMLFLVVFGPTTFIFKLGAQSLGDYLQNFFTKSLWLSPIDQSDWPRWWTIYYWAIWLAYAPTSGMFFARLAYGRTVKEFILVNLVATSLFGLLWFWIFGGSAIYFEMMNKNLWSLVSSGGLEASLFAFLKNIPLSSLLSWIMLVTIGISFTTMADSMTTTIAAMNTTGNTKDDPEPPQYMKILWGVIVGLMALITVTVGTGGKISGIDATKMIATVAGFPILFYCIAQSYSIIKFLMNREKFDIIYYPETAERIEYIEE</sequence>
<feature type="transmembrane region" description="Helical" evidence="8">
    <location>
        <begin position="148"/>
        <end position="165"/>
    </location>
</feature>
<accession>A0A5S5AL38</accession>
<keyword evidence="4" id="KW-1003">Cell membrane</keyword>
<name>A0A5S5AL38_9FIRM</name>
<gene>
    <name evidence="9" type="ORF">LZ11_01885</name>
</gene>
<organism evidence="9 10">
    <name type="scientific">Thermosediminibacter litoriperuensis</name>
    <dbReference type="NCBI Taxonomy" id="291989"/>
    <lineage>
        <taxon>Bacteria</taxon>
        <taxon>Bacillati</taxon>
        <taxon>Bacillota</taxon>
        <taxon>Clostridia</taxon>
        <taxon>Thermosediminibacterales</taxon>
        <taxon>Thermosediminibacteraceae</taxon>
        <taxon>Thermosediminibacter</taxon>
    </lineage>
</organism>
<evidence type="ECO:0000256" key="3">
    <source>
        <dbReference type="ARBA" id="ARBA00022448"/>
    </source>
</evidence>
<comment type="subcellular location">
    <subcellularLocation>
        <location evidence="1">Cell membrane</location>
        <topology evidence="1">Multi-pass membrane protein</topology>
    </subcellularLocation>
</comment>
<dbReference type="EMBL" id="VNHO01000022">
    <property type="protein sequence ID" value="TYP51595.1"/>
    <property type="molecule type" value="Genomic_DNA"/>
</dbReference>
<evidence type="ECO:0000256" key="8">
    <source>
        <dbReference type="SAM" id="Phobius"/>
    </source>
</evidence>
<protein>
    <submittedName>
        <fullName evidence="9">Choline/carnitine/betaine transport</fullName>
    </submittedName>
</protein>
<proteinExistence type="inferred from homology"/>
<evidence type="ECO:0000313" key="9">
    <source>
        <dbReference type="EMBL" id="TYP51595.1"/>
    </source>
</evidence>
<comment type="similarity">
    <text evidence="2">Belongs to the BCCT transporter (TC 2.A.15) family.</text>
</comment>
<dbReference type="PANTHER" id="PTHR30047">
    <property type="entry name" value="HIGH-AFFINITY CHOLINE TRANSPORT PROTEIN-RELATED"/>
    <property type="match status" value="1"/>
</dbReference>
<feature type="transmembrane region" description="Helical" evidence="8">
    <location>
        <begin position="408"/>
        <end position="429"/>
    </location>
</feature>
<dbReference type="GO" id="GO:0022857">
    <property type="term" value="F:transmembrane transporter activity"/>
    <property type="evidence" value="ECO:0007669"/>
    <property type="project" value="InterPro"/>
</dbReference>
<evidence type="ECO:0000256" key="1">
    <source>
        <dbReference type="ARBA" id="ARBA00004651"/>
    </source>
</evidence>
<dbReference type="GO" id="GO:0005886">
    <property type="term" value="C:plasma membrane"/>
    <property type="evidence" value="ECO:0007669"/>
    <property type="project" value="UniProtKB-SubCell"/>
</dbReference>
<evidence type="ECO:0000256" key="5">
    <source>
        <dbReference type="ARBA" id="ARBA00022692"/>
    </source>
</evidence>
<keyword evidence="6 8" id="KW-1133">Transmembrane helix</keyword>
<feature type="transmembrane region" description="Helical" evidence="8">
    <location>
        <begin position="317"/>
        <end position="339"/>
    </location>
</feature>